<evidence type="ECO:0000313" key="1">
    <source>
        <dbReference type="EMBL" id="AAQ61679.1"/>
    </source>
</evidence>
<keyword evidence="2" id="KW-1185">Reference proteome</keyword>
<dbReference type="AlphaFoldDB" id="Q7NQW8"/>
<proteinExistence type="predicted"/>
<dbReference type="STRING" id="243365.CV_4018"/>
<organism evidence="1 2">
    <name type="scientific">Chromobacterium violaceum (strain ATCC 12472 / DSM 30191 / JCM 1249 / CCUG 213 / NBRC 12614 / NCIMB 9131 / NCTC 9757 / MK)</name>
    <dbReference type="NCBI Taxonomy" id="243365"/>
    <lineage>
        <taxon>Bacteria</taxon>
        <taxon>Pseudomonadati</taxon>
        <taxon>Pseudomonadota</taxon>
        <taxon>Betaproteobacteria</taxon>
        <taxon>Neisseriales</taxon>
        <taxon>Chromobacteriaceae</taxon>
        <taxon>Chromobacterium</taxon>
    </lineage>
</organism>
<evidence type="ECO:0000313" key="2">
    <source>
        <dbReference type="Proteomes" id="UP000001424"/>
    </source>
</evidence>
<dbReference type="HOGENOM" id="CLU_2421647_0_0_4"/>
<gene>
    <name evidence="1" type="ordered locus">CV_4018</name>
</gene>
<dbReference type="KEGG" id="cvi:CV_4018"/>
<dbReference type="Proteomes" id="UP000001424">
    <property type="component" value="Chromosome"/>
</dbReference>
<dbReference type="EMBL" id="AE016825">
    <property type="protein sequence ID" value="AAQ61679.1"/>
    <property type="molecule type" value="Genomic_DNA"/>
</dbReference>
<reference evidence="1 2" key="1">
    <citation type="journal article" date="2003" name="Proc. Natl. Acad. Sci. U.S.A.">
        <title>The complete genome sequence of Chromobacterium violaceum reveals remarkable and exploitable bacterial adaptability.</title>
        <authorList>
            <person name="Vasconcelos A.T.R."/>
            <person name="de Almeida D.F."/>
            <person name="Almeida F.C."/>
            <person name="de Almeida L.G.P."/>
            <person name="de Almeida R."/>
            <person name="Goncalves J.A.A."/>
            <person name="Andrade E.M."/>
            <person name="Antonio R.V."/>
            <person name="Araripe J."/>
            <person name="de Araujo M.F.F."/>
            <person name="Filho S.A."/>
            <person name="Azevedo V."/>
            <person name="Batista A.J."/>
            <person name="Bataus L.A.M."/>
            <person name="Batista J.S."/>
            <person name="Belo A."/>
            <person name="vander Berg C."/>
            <person name="Blamey J."/>
            <person name="Bogo M."/>
            <person name="Bonato S."/>
            <person name="Bordignon J."/>
            <person name="Brito C.A."/>
            <person name="Brocchi M."/>
            <person name="Burity H.A."/>
            <person name="Camargo A.A."/>
            <person name="Cardoso D.D.P."/>
            <person name="Carneiro N.P."/>
            <person name="Carraro D.M."/>
            <person name="Carvalho C.M.B."/>
            <person name="Cascardo J.C.M."/>
            <person name="Cavada B.S."/>
            <person name="Chueire L.M.O."/>
            <person name="Pasa T.B.C."/>
            <person name="Duran N."/>
            <person name="Fagundes N."/>
            <person name="Falcao C.L."/>
            <person name="Fantinatti F."/>
            <person name="Farias I.P."/>
            <person name="Felipe M.S.S."/>
            <person name="Ferrari L.P."/>
            <person name="Ferro J.A."/>
            <person name="Ferro M.I.T."/>
            <person name="Franco G.R."/>
            <person name="Freitas N.S.A."/>
            <person name="Furlan L.R."/>
            <person name="Gazzinelli R.T."/>
            <person name="Gomes E.A."/>
            <person name="Goncalves P.R."/>
            <person name="Grangeiro T.B."/>
            <person name="Grattapaglia D."/>
            <person name="Grisard E.C."/>
            <person name="Guimaraes C.T."/>
            <person name="Hanna E.S."/>
            <person name="Hungria M."/>
            <person name="Jardim S.N."/>
            <person name="Laurino J."/>
            <person name="Leoi L.C.T."/>
            <person name="Fassarella L."/>
            <person name="Lima A."/>
            <person name="Loureiro M.F."/>
            <person name="Lyra M.C.P."/>
            <person name="Macedo M."/>
            <person name="Madeira H.M.F."/>
            <person name="Manfio G.P."/>
            <person name="Maranhao A.Q."/>
            <person name="Martins W.S."/>
            <person name="di Mauro S.M.Z."/>
            <person name="de Medeiros S.R.B."/>
            <person name="Meissner R.D.V."/>
            <person name="Menck C.F.M."/>
            <person name="Moreira M.A.M."/>
            <person name="Nascimento F.F."/>
            <person name="Nicolas M.F."/>
            <person name="Oliveira J.G."/>
            <person name="Oliveira S.C."/>
            <person name="Paixao R.F.C."/>
            <person name="Parente J.A."/>
            <person name="Pedrosa F.O."/>
            <person name="Pena S.J.D."/>
            <person name="Perreira J.O."/>
            <person name="Perreira M."/>
            <person name="Pinto L.S.R.C."/>
            <person name="Pinto L.S."/>
            <person name="Porto J.I.R."/>
            <person name="Potrich D.P."/>
            <person name="Neto C.E.R."/>
            <person name="Reis A.M.M."/>
            <person name="Rigo L.U."/>
            <person name="Rondinelli E."/>
            <person name="dos Santos E.B.P."/>
            <person name="Santos F.R."/>
            <person name="Schneider M.P.C."/>
            <person name="Seuanez H.N."/>
            <person name="Silva A.M.R."/>
            <person name="da Silva A.L.C."/>
            <person name="Silva D.W."/>
            <person name="Silva R."/>
            <person name="Simoes I.C."/>
            <person name="Simon D."/>
            <person name="Soares C.M.A."/>
            <person name="Soares R.B.A."/>
            <person name="Souza E.M."/>
            <person name="Souza K.R.L."/>
            <person name="Souza R.C."/>
            <person name="Steffens M.B.R."/>
            <person name="Steindel M."/>
            <person name="Teixeira S.R."/>
            <person name="Urmenyi T."/>
            <person name="Vettore A."/>
            <person name="Wassem R."/>
            <person name="Zaha A."/>
            <person name="Simpson A.J.G."/>
        </authorList>
    </citation>
    <scope>NUCLEOTIDE SEQUENCE [LARGE SCALE GENOMIC DNA]</scope>
    <source>
        <strain evidence="2">ATCC 12472 / DSM 30191 / JCM 1249 / NBRC 12614 / NCIMB 9131 / NCTC 9757</strain>
    </source>
</reference>
<sequence length="91" mass="9707">MAGMALINASSTIESCRLAHCQWQATTIYDDVSFATELAPVGGVGARLLAPRGLATLARPVDAGTTPINLVALSKLREQCKMKRKRHSEAV</sequence>
<name>Q7NQW8_CHRVO</name>
<protein>
    <submittedName>
        <fullName evidence="1">Uncharacterized protein</fullName>
    </submittedName>
</protein>
<accession>Q7NQW8</accession>